<reference evidence="8 9" key="1">
    <citation type="submission" date="2009-05" db="EMBL/GenBank/DDBJ databases">
        <authorList>
            <person name="Setubal J.C."/>
            <person name="Boyle S."/>
            <person name="Crasta O.R."/>
            <person name="Gillespie J.J."/>
            <person name="Kenyon R.W."/>
            <person name="Lu J."/>
            <person name="Mane S."/>
            <person name="Nagrani S."/>
            <person name="Shallom J.M."/>
            <person name="Shallom S."/>
            <person name="Shukla M."/>
            <person name="Snyder E.E."/>
            <person name="Sobral B.W."/>
            <person name="Wattam A.R."/>
            <person name="Will R."/>
            <person name="Williams K."/>
            <person name="Yoo H."/>
            <person name="Munk C."/>
            <person name="Tapia R."/>
            <person name="Green L."/>
            <person name="Rogers Y."/>
            <person name="Detter J.C."/>
            <person name="Bruce D."/>
            <person name="Brettin T.S."/>
            <person name="Tsolis R."/>
        </authorList>
    </citation>
    <scope>NUCLEOTIDE SEQUENCE [LARGE SCALE GENOMIC DNA]</scope>
    <source>
        <strain evidence="8 9">LMG 3301</strain>
    </source>
</reference>
<accession>C4WP92</accession>
<evidence type="ECO:0000256" key="1">
    <source>
        <dbReference type="ARBA" id="ARBA00015404"/>
    </source>
</evidence>
<dbReference type="AlphaFoldDB" id="C4WP92"/>
<organism evidence="8 9">
    <name type="scientific">Brucella intermedia LMG 3301</name>
    <dbReference type="NCBI Taxonomy" id="641118"/>
    <lineage>
        <taxon>Bacteria</taxon>
        <taxon>Pseudomonadati</taxon>
        <taxon>Pseudomonadota</taxon>
        <taxon>Alphaproteobacteria</taxon>
        <taxon>Hyphomicrobiales</taxon>
        <taxon>Brucellaceae</taxon>
        <taxon>Brucella/Ochrobactrum group</taxon>
        <taxon>Brucella</taxon>
    </lineage>
</organism>
<evidence type="ECO:0000259" key="7">
    <source>
        <dbReference type="PROSITE" id="PS50110"/>
    </source>
</evidence>
<keyword evidence="5" id="KW-0597">Phosphoprotein</keyword>
<name>C4WP92_9HYPH</name>
<protein>
    <recommendedName>
        <fullName evidence="1">Flagellar transcriptional regulator FtcR</fullName>
    </recommendedName>
</protein>
<dbReference type="InterPro" id="IPR016032">
    <property type="entry name" value="Sig_transdc_resp-reg_C-effctor"/>
</dbReference>
<sequence length="215" mass="23902">MCCQSPKRQEVKRMVQPVYLVDDDEAVRKSLSLLLSTIDMEVRSFADPSAFLAQLPRLKPGCMIFDIRMPVMTGLKLQELLAGQEIDWPVIIISGHGDIEACRRAFRNGAVDYLSKPVDEQDLIDAIQKAQQLLDQRLGSKALRAETLALLDTLTAREREVLGRIAQGFTTRQIADGLELSPRTIDSHRAAIGAKLGTTSQAEMTRLWLEGQSTP</sequence>
<keyword evidence="4" id="KW-0804">Transcription</keyword>
<dbReference type="Gene3D" id="1.10.10.10">
    <property type="entry name" value="Winged helix-like DNA-binding domain superfamily/Winged helix DNA-binding domain"/>
    <property type="match status" value="1"/>
</dbReference>
<keyword evidence="2" id="KW-0805">Transcription regulation</keyword>
<dbReference type="PROSITE" id="PS00622">
    <property type="entry name" value="HTH_LUXR_1"/>
    <property type="match status" value="1"/>
</dbReference>
<comment type="caution">
    <text evidence="8">The sequence shown here is derived from an EMBL/GenBank/DDBJ whole genome shotgun (WGS) entry which is preliminary data.</text>
</comment>
<feature type="domain" description="Response regulatory" evidence="7">
    <location>
        <begin position="17"/>
        <end position="131"/>
    </location>
</feature>
<evidence type="ECO:0000256" key="4">
    <source>
        <dbReference type="ARBA" id="ARBA00023163"/>
    </source>
</evidence>
<dbReference type="InterPro" id="IPR011006">
    <property type="entry name" value="CheY-like_superfamily"/>
</dbReference>
<dbReference type="Pfam" id="PF00196">
    <property type="entry name" value="GerE"/>
    <property type="match status" value="1"/>
</dbReference>
<dbReference type="PANTHER" id="PTHR44688:SF16">
    <property type="entry name" value="DNA-BINDING TRANSCRIPTIONAL ACTIVATOR DEVR_DOSR"/>
    <property type="match status" value="1"/>
</dbReference>
<dbReference type="SMART" id="SM00448">
    <property type="entry name" value="REC"/>
    <property type="match status" value="1"/>
</dbReference>
<dbReference type="CDD" id="cd06170">
    <property type="entry name" value="LuxR_C_like"/>
    <property type="match status" value="1"/>
</dbReference>
<dbReference type="PANTHER" id="PTHR44688">
    <property type="entry name" value="DNA-BINDING TRANSCRIPTIONAL ACTIVATOR DEVR_DOSR"/>
    <property type="match status" value="1"/>
</dbReference>
<dbReference type="GO" id="GO:0003677">
    <property type="term" value="F:DNA binding"/>
    <property type="evidence" value="ECO:0007669"/>
    <property type="project" value="UniProtKB-KW"/>
</dbReference>
<feature type="modified residue" description="4-aspartylphosphate" evidence="5">
    <location>
        <position position="66"/>
    </location>
</feature>
<evidence type="ECO:0000256" key="5">
    <source>
        <dbReference type="PROSITE-ProRule" id="PRU00169"/>
    </source>
</evidence>
<dbReference type="InterPro" id="IPR000792">
    <property type="entry name" value="Tscrpt_reg_LuxR_C"/>
</dbReference>
<dbReference type="SUPFAM" id="SSF52172">
    <property type="entry name" value="CheY-like"/>
    <property type="match status" value="1"/>
</dbReference>
<dbReference type="PRINTS" id="PR00038">
    <property type="entry name" value="HTHLUXR"/>
</dbReference>
<evidence type="ECO:0000256" key="2">
    <source>
        <dbReference type="ARBA" id="ARBA00023015"/>
    </source>
</evidence>
<dbReference type="PROSITE" id="PS50043">
    <property type="entry name" value="HTH_LUXR_2"/>
    <property type="match status" value="1"/>
</dbReference>
<dbReference type="Pfam" id="PF00072">
    <property type="entry name" value="Response_reg"/>
    <property type="match status" value="1"/>
</dbReference>
<dbReference type="Proteomes" id="UP000004386">
    <property type="component" value="Unassembled WGS sequence"/>
</dbReference>
<dbReference type="SUPFAM" id="SSF46894">
    <property type="entry name" value="C-terminal effector domain of the bipartite response regulators"/>
    <property type="match status" value="1"/>
</dbReference>
<dbReference type="Gene3D" id="3.40.50.2300">
    <property type="match status" value="1"/>
</dbReference>
<evidence type="ECO:0000259" key="6">
    <source>
        <dbReference type="PROSITE" id="PS50043"/>
    </source>
</evidence>
<evidence type="ECO:0000313" key="9">
    <source>
        <dbReference type="Proteomes" id="UP000004386"/>
    </source>
</evidence>
<dbReference type="PROSITE" id="PS50110">
    <property type="entry name" value="RESPONSE_REGULATORY"/>
    <property type="match status" value="1"/>
</dbReference>
<evidence type="ECO:0000256" key="3">
    <source>
        <dbReference type="ARBA" id="ARBA00023125"/>
    </source>
</evidence>
<dbReference type="InterPro" id="IPR001789">
    <property type="entry name" value="Sig_transdc_resp-reg_receiver"/>
</dbReference>
<dbReference type="GO" id="GO:0006355">
    <property type="term" value="P:regulation of DNA-templated transcription"/>
    <property type="evidence" value="ECO:0007669"/>
    <property type="project" value="InterPro"/>
</dbReference>
<proteinExistence type="predicted"/>
<dbReference type="GO" id="GO:0000160">
    <property type="term" value="P:phosphorelay signal transduction system"/>
    <property type="evidence" value="ECO:0007669"/>
    <property type="project" value="InterPro"/>
</dbReference>
<gene>
    <name evidence="8" type="ORF">OINT_2001420</name>
</gene>
<feature type="domain" description="HTH luxR-type" evidence="6">
    <location>
        <begin position="147"/>
        <end position="212"/>
    </location>
</feature>
<dbReference type="EMBL" id="ACQA01000002">
    <property type="protein sequence ID" value="EEQ94201.1"/>
    <property type="molecule type" value="Genomic_DNA"/>
</dbReference>
<dbReference type="SMART" id="SM00421">
    <property type="entry name" value="HTH_LUXR"/>
    <property type="match status" value="1"/>
</dbReference>
<dbReference type="InterPro" id="IPR036388">
    <property type="entry name" value="WH-like_DNA-bd_sf"/>
</dbReference>
<evidence type="ECO:0000313" key="8">
    <source>
        <dbReference type="EMBL" id="EEQ94201.1"/>
    </source>
</evidence>
<keyword evidence="3" id="KW-0238">DNA-binding</keyword>
<dbReference type="HOGENOM" id="CLU_000445_90_4_5"/>